<evidence type="ECO:0000256" key="2">
    <source>
        <dbReference type="ARBA" id="ARBA00022670"/>
    </source>
</evidence>
<evidence type="ECO:0000313" key="8">
    <source>
        <dbReference type="Proteomes" id="UP001521785"/>
    </source>
</evidence>
<dbReference type="Gene3D" id="3.40.395.10">
    <property type="entry name" value="Adenoviral Proteinase, Chain A"/>
    <property type="match status" value="1"/>
</dbReference>
<dbReference type="Pfam" id="PF02902">
    <property type="entry name" value="Peptidase_C48"/>
    <property type="match status" value="1"/>
</dbReference>
<feature type="region of interest" description="Disordered" evidence="5">
    <location>
        <begin position="75"/>
        <end position="137"/>
    </location>
</feature>
<dbReference type="EMBL" id="JAKJXO020000012">
    <property type="protein sequence ID" value="KAL1597772.1"/>
    <property type="molecule type" value="Genomic_DNA"/>
</dbReference>
<dbReference type="Proteomes" id="UP001521785">
    <property type="component" value="Unassembled WGS sequence"/>
</dbReference>
<protein>
    <recommendedName>
        <fullName evidence="6">Ubiquitin-like protease family profile domain-containing protein</fullName>
    </recommendedName>
</protein>
<sequence>MEQPVATAYFNTTIRSFFLTRPLKNLLGLPFRAVDFFLRPQKILIKETIREDGSRKKRLIDAGAADPATPLRSRNFANTARTGKTQRAGNAQRACDKPRDSNAPFSSNLHVPGAWPDSNDLFQDNAPPSNLNAAQSPRSTVYRTLATAVASDSLLDNVWDEAVQSHALGELSTPKSIQSPLHDSNVAIANPHSHGAENAAGSHSGSMKTFPRVRPVNPYIEATYGPKTDIVYNDPCVGSLLDRSMLERIVASDDPSSLLEELNEVDGLLEDPASILEQSMLSLELSKEFAEDLSASPSPSPATPRLQPSITVPPLVAPLTQQEFENLNHLAHEHGLNSTAPLVKLPSTTLTSHDFGTLLPQMFNGDAKGWLNDNIVNEYLEILTDRAKHNEGYVYVRGKGGSPPPVHAFKSQWLASMEKDAAATARWARPMHLLGAKLLDCNLVLFPICHHSHWRLLAIKPKDRLIEYYDSLGGPGDRFTRLAKQWVKDVLKEHFVEDEWSISKEQKSEGQVNASDCGIFTLLNALVLLRGEEHTRVKVTNGMDDARLRVAATLLAKTPTTEMD</sequence>
<dbReference type="SUPFAM" id="SSF54001">
    <property type="entry name" value="Cysteine proteinases"/>
    <property type="match status" value="1"/>
</dbReference>
<accession>A0ABR3R065</accession>
<dbReference type="InterPro" id="IPR038765">
    <property type="entry name" value="Papain-like_cys_pep_sf"/>
</dbReference>
<evidence type="ECO:0000256" key="1">
    <source>
        <dbReference type="ARBA" id="ARBA00005234"/>
    </source>
</evidence>
<dbReference type="PANTHER" id="PTHR12606:SF141">
    <property type="entry name" value="GH15225P-RELATED"/>
    <property type="match status" value="1"/>
</dbReference>
<keyword evidence="3" id="KW-0378">Hydrolase</keyword>
<feature type="compositionally biased region" description="Polar residues" evidence="5">
    <location>
        <begin position="75"/>
        <end position="89"/>
    </location>
</feature>
<dbReference type="PROSITE" id="PS50600">
    <property type="entry name" value="ULP_PROTEASE"/>
    <property type="match status" value="1"/>
</dbReference>
<keyword evidence="8" id="KW-1185">Reference proteome</keyword>
<dbReference type="PANTHER" id="PTHR12606">
    <property type="entry name" value="SENTRIN/SUMO-SPECIFIC PROTEASE"/>
    <property type="match status" value="1"/>
</dbReference>
<evidence type="ECO:0000259" key="6">
    <source>
        <dbReference type="PROSITE" id="PS50600"/>
    </source>
</evidence>
<feature type="domain" description="Ubiquitin-like protease family profile" evidence="6">
    <location>
        <begin position="348"/>
        <end position="528"/>
    </location>
</feature>
<organism evidence="7 8">
    <name type="scientific">Paraconiothyrium brasiliense</name>
    <dbReference type="NCBI Taxonomy" id="300254"/>
    <lineage>
        <taxon>Eukaryota</taxon>
        <taxon>Fungi</taxon>
        <taxon>Dikarya</taxon>
        <taxon>Ascomycota</taxon>
        <taxon>Pezizomycotina</taxon>
        <taxon>Dothideomycetes</taxon>
        <taxon>Pleosporomycetidae</taxon>
        <taxon>Pleosporales</taxon>
        <taxon>Massarineae</taxon>
        <taxon>Didymosphaeriaceae</taxon>
        <taxon>Paraconiothyrium</taxon>
    </lineage>
</organism>
<feature type="compositionally biased region" description="Polar residues" evidence="5">
    <location>
        <begin position="120"/>
        <end position="137"/>
    </location>
</feature>
<evidence type="ECO:0000256" key="3">
    <source>
        <dbReference type="ARBA" id="ARBA00022801"/>
    </source>
</evidence>
<comment type="similarity">
    <text evidence="1">Belongs to the peptidase C48 family.</text>
</comment>
<evidence type="ECO:0000313" key="7">
    <source>
        <dbReference type="EMBL" id="KAL1597772.1"/>
    </source>
</evidence>
<reference evidence="7 8" key="1">
    <citation type="submission" date="2024-02" db="EMBL/GenBank/DDBJ databases">
        <title>De novo assembly and annotation of 12 fungi associated with fruit tree decline syndrome in Ontario, Canada.</title>
        <authorList>
            <person name="Sulman M."/>
            <person name="Ellouze W."/>
            <person name="Ilyukhin E."/>
        </authorList>
    </citation>
    <scope>NUCLEOTIDE SEQUENCE [LARGE SCALE GENOMIC DNA]</scope>
    <source>
        <strain evidence="7 8">M42-189</strain>
    </source>
</reference>
<comment type="caution">
    <text evidence="7">The sequence shown here is derived from an EMBL/GenBank/DDBJ whole genome shotgun (WGS) entry which is preliminary data.</text>
</comment>
<proteinExistence type="inferred from homology"/>
<gene>
    <name evidence="7" type="ORF">SLS60_008259</name>
</gene>
<name>A0ABR3R065_9PLEO</name>
<evidence type="ECO:0000256" key="4">
    <source>
        <dbReference type="ARBA" id="ARBA00022807"/>
    </source>
</evidence>
<dbReference type="InterPro" id="IPR003653">
    <property type="entry name" value="Peptidase_C48_C"/>
</dbReference>
<evidence type="ECO:0000256" key="5">
    <source>
        <dbReference type="SAM" id="MobiDB-lite"/>
    </source>
</evidence>
<keyword evidence="4" id="KW-0788">Thiol protease</keyword>
<keyword evidence="2" id="KW-0645">Protease</keyword>